<dbReference type="AlphaFoldDB" id="Q4Q6N7"/>
<dbReference type="HOGENOM" id="CLU_948176_0_0_1"/>
<dbReference type="STRING" id="5664.Q4Q6N7"/>
<gene>
    <name evidence="2" type="ORF">LMJF_31_0260</name>
</gene>
<dbReference type="VEuPathDB" id="TriTrypDB:LMJLV39_310007900"/>
<accession>Q4Q6N7</accession>
<dbReference type="VEuPathDB" id="TriTrypDB:LMJFC_310008100"/>
<evidence type="ECO:0000313" key="3">
    <source>
        <dbReference type="Proteomes" id="UP000000542"/>
    </source>
</evidence>
<feature type="compositionally biased region" description="Acidic residues" evidence="1">
    <location>
        <begin position="284"/>
        <end position="294"/>
    </location>
</feature>
<dbReference type="InParanoid" id="Q4Q6N7"/>
<evidence type="ECO:0000313" key="2">
    <source>
        <dbReference type="EMBL" id="CAJ08213.1"/>
    </source>
</evidence>
<dbReference type="OMA" id="YLLLEFW"/>
<name>Q4Q6N7_LEIMA</name>
<dbReference type="VEuPathDB" id="TriTrypDB:LmjF.31.0260"/>
<dbReference type="GeneID" id="5653952"/>
<dbReference type="Proteomes" id="UP000000542">
    <property type="component" value="Chromosome 31"/>
</dbReference>
<reference evidence="2 3" key="1">
    <citation type="journal article" date="2005" name="Science">
        <title>The genome of the kinetoplastid parasite, Leishmania major.</title>
        <authorList>
            <person name="Ivens A.C."/>
            <person name="Peacock C.S."/>
            <person name="Worthey E.A."/>
            <person name="Murphy L."/>
            <person name="Aggarwal G."/>
            <person name="Berriman M."/>
            <person name="Sisk E."/>
            <person name="Rajandream M.A."/>
            <person name="Adlem E."/>
            <person name="Aert R."/>
            <person name="Anupama A."/>
            <person name="Apostolou Z."/>
            <person name="Attipoe P."/>
            <person name="Bason N."/>
            <person name="Bauser C."/>
            <person name="Beck A."/>
            <person name="Beverley S.M."/>
            <person name="Bianchettin G."/>
            <person name="Borzym K."/>
            <person name="Bothe G."/>
            <person name="Bruschi C.V."/>
            <person name="Collins M."/>
            <person name="Cadag E."/>
            <person name="Ciarloni L."/>
            <person name="Clayton C."/>
            <person name="Coulson R.M."/>
            <person name="Cronin A."/>
            <person name="Cruz A.K."/>
            <person name="Davies R.M."/>
            <person name="De Gaudenzi J."/>
            <person name="Dobson D.E."/>
            <person name="Duesterhoeft A."/>
            <person name="Fazelina G."/>
            <person name="Fosker N."/>
            <person name="Frasch A.C."/>
            <person name="Fraser A."/>
            <person name="Fuchs M."/>
            <person name="Gabel C."/>
            <person name="Goble A."/>
            <person name="Goffeau A."/>
            <person name="Harris D."/>
            <person name="Hertz-Fowler C."/>
            <person name="Hilbert H."/>
            <person name="Horn D."/>
            <person name="Huang Y."/>
            <person name="Klages S."/>
            <person name="Knights A."/>
            <person name="Kube M."/>
            <person name="Larke N."/>
            <person name="Litvin L."/>
            <person name="Lord A."/>
            <person name="Louie T."/>
            <person name="Marra M."/>
            <person name="Masuy D."/>
            <person name="Matthews K."/>
            <person name="Michaeli S."/>
            <person name="Mottram J.C."/>
            <person name="Muller-Auer S."/>
            <person name="Munden H."/>
            <person name="Nelson S."/>
            <person name="Norbertczak H."/>
            <person name="Oliver K."/>
            <person name="O'neil S."/>
            <person name="Pentony M."/>
            <person name="Pohl T.M."/>
            <person name="Price C."/>
            <person name="Purnelle B."/>
            <person name="Quail M.A."/>
            <person name="Rabbinowitsch E."/>
            <person name="Reinhardt R."/>
            <person name="Rieger M."/>
            <person name="Rinta J."/>
            <person name="Robben J."/>
            <person name="Robertson L."/>
            <person name="Ruiz J.C."/>
            <person name="Rutter S."/>
            <person name="Saunders D."/>
            <person name="Schafer M."/>
            <person name="Schein J."/>
            <person name="Schwartz D.C."/>
            <person name="Seeger K."/>
            <person name="Seyler A."/>
            <person name="Sharp S."/>
            <person name="Shin H."/>
            <person name="Sivam D."/>
            <person name="Squares R."/>
            <person name="Squares S."/>
            <person name="Tosato V."/>
            <person name="Vogt C."/>
            <person name="Volckaert G."/>
            <person name="Wambutt R."/>
            <person name="Warren T."/>
            <person name="Wedler H."/>
            <person name="Woodward J."/>
            <person name="Zhou S."/>
            <person name="Zimmermann W."/>
            <person name="Smith D.F."/>
            <person name="Blackwell J.M."/>
            <person name="Stuart K.D."/>
            <person name="Barrell B."/>
            <person name="Myler P.J."/>
        </authorList>
    </citation>
    <scope>NUCLEOTIDE SEQUENCE [LARGE SCALE GENOMIC DNA]</scope>
    <source>
        <strain evidence="3">MHOM/IL/81/Friedlin</strain>
    </source>
</reference>
<proteinExistence type="predicted"/>
<sequence>MRSSLFLRCSNLHTIGLDGGRSCTTAAASKATFAEQAHSSLPETGGDAAKFRQLKGACDALPSRSNTTASGTGVAVQCNNTDTGVSNIAASSSKRAHIHEERYNSGGRCRSAYTGTWDYGSGERYANESTRNFYRCYSANYYDPRSTGFTREEVAHAERAMRLHRLKCILWNCLVYGSALYLLLEFWRGRGATGIQDSDELSRGQLEKARRHDQLRPMRLQIPPNFGEVQTARYLTEWNERSRDRELAVVEGCAAPSRDSVPSIRQLRPLSVSATRPAAGLDRGDEDDDDDDKS</sequence>
<keyword evidence="3" id="KW-1185">Reference proteome</keyword>
<dbReference type="KEGG" id="lma:LMJF_31_0260"/>
<dbReference type="RefSeq" id="XP_001685011.1">
    <property type="nucleotide sequence ID" value="XM_001684959.1"/>
</dbReference>
<reference evidence="2 3" key="2">
    <citation type="journal article" date="2011" name="Genome Res.">
        <title>Chromosome and gene copy number variation allow major structural change between species and strains of Leishmania.</title>
        <authorList>
            <person name="Rogers M.B."/>
            <person name="Hilley J.D."/>
            <person name="Dickens N.J."/>
            <person name="Wilkes J."/>
            <person name="Bates P.A."/>
            <person name="Depledge D.P."/>
            <person name="Harris D."/>
            <person name="Her Y."/>
            <person name="Herzyk P."/>
            <person name="Imamura H."/>
            <person name="Otto T.D."/>
            <person name="Sanders M."/>
            <person name="Seeger K."/>
            <person name="Dujardin J.C."/>
            <person name="Berriman M."/>
            <person name="Smith D.F."/>
            <person name="Hertz-Fowler C."/>
            <person name="Mottram J.C."/>
        </authorList>
    </citation>
    <scope>NUCLEOTIDE SEQUENCE [LARGE SCALE GENOMIC DNA]</scope>
    <source>
        <strain evidence="3">MHOM/IL/81/Friedlin</strain>
    </source>
</reference>
<protein>
    <submittedName>
        <fullName evidence="2">Uncharacterized protein</fullName>
    </submittedName>
</protein>
<dbReference type="EMBL" id="FR796427">
    <property type="protein sequence ID" value="CAJ08213.1"/>
    <property type="molecule type" value="Genomic_DNA"/>
</dbReference>
<organism evidence="2 3">
    <name type="scientific">Leishmania major</name>
    <dbReference type="NCBI Taxonomy" id="5664"/>
    <lineage>
        <taxon>Eukaryota</taxon>
        <taxon>Discoba</taxon>
        <taxon>Euglenozoa</taxon>
        <taxon>Kinetoplastea</taxon>
        <taxon>Metakinetoplastina</taxon>
        <taxon>Trypanosomatida</taxon>
        <taxon>Trypanosomatidae</taxon>
        <taxon>Leishmaniinae</taxon>
        <taxon>Leishmania</taxon>
    </lineage>
</organism>
<evidence type="ECO:0000256" key="1">
    <source>
        <dbReference type="SAM" id="MobiDB-lite"/>
    </source>
</evidence>
<feature type="region of interest" description="Disordered" evidence="1">
    <location>
        <begin position="256"/>
        <end position="294"/>
    </location>
</feature>
<dbReference type="VEuPathDB" id="TriTrypDB:LMJSD75_310007900"/>